<dbReference type="EMBL" id="CP126084">
    <property type="protein sequence ID" value="WHX51043.1"/>
    <property type="molecule type" value="Genomic_DNA"/>
</dbReference>
<dbReference type="KEGG" id="pwn:QNH46_10565"/>
<keyword evidence="1" id="KW-0472">Membrane</keyword>
<evidence type="ECO:0000313" key="3">
    <source>
        <dbReference type="Proteomes" id="UP001177943"/>
    </source>
</evidence>
<keyword evidence="1" id="KW-1133">Transmembrane helix</keyword>
<sequence length="526" mass="59708">MTFHNLSPKAVKGLKVIIHCYDQFGDPVGGDANKLECKVEYEEGLRPNRKRATDKKILLSGFQNTRKIEVDVVKILYEDNTLWSKGASESIKIELTKIENKNFLEFVQSRDGEDVKNYAKDLNGHWLCVCGRLNVNAQSKCRRCDRLKQYVLAEYSDEETIIRRLNAFYEEQMEEDRRLQEKRELESALRKQKLAKKIKHSLPFIAGGLLVTGIFGWGYATNFTFSTKVQLEMMDVVNHIPTPEAVKEGILDTSFAAYDDNNGQGDFAITYGKEGRVNNIVVSNIPEPQALDIDHNSTNEFIITYSLDFPEYSHAPTLSWDDVYEFDINEEEFVLASANYPDYYKNTYIPALNQRIAASSDSLEQQSLSVLMQAAEDLLNGDFIPDATHTEIIKLIEAKVLNNPLQIVRKDNLFYIHGITRGMNISEAISVLGEPDESFEVDSKVCIWYLENNLELVAEYAVDTIHYIALGEFKKDVLEQSMVALGDPAEAGSNEYSYVAGDQRLKFHDMPGSGDFRVQLFDSEAP</sequence>
<evidence type="ECO:0000256" key="1">
    <source>
        <dbReference type="SAM" id="Phobius"/>
    </source>
</evidence>
<proteinExistence type="predicted"/>
<reference evidence="2" key="1">
    <citation type="submission" date="2023-05" db="EMBL/GenBank/DDBJ databases">
        <title>Comparative genomics of Bacillaceae isolates and their secondary metabolite potential.</title>
        <authorList>
            <person name="Song L."/>
            <person name="Nielsen L.J."/>
            <person name="Mohite O."/>
            <person name="Xu X."/>
            <person name="Weber T."/>
            <person name="Kovacs A.T."/>
        </authorList>
    </citation>
    <scope>NUCLEOTIDE SEQUENCE</scope>
    <source>
        <strain evidence="2">B2_4</strain>
    </source>
</reference>
<keyword evidence="1" id="KW-0812">Transmembrane</keyword>
<name>A0AA95IAS3_9BACL</name>
<accession>A0AA95IAS3</accession>
<feature type="transmembrane region" description="Helical" evidence="1">
    <location>
        <begin position="201"/>
        <end position="220"/>
    </location>
</feature>
<dbReference type="Proteomes" id="UP001177943">
    <property type="component" value="Chromosome"/>
</dbReference>
<dbReference type="AlphaFoldDB" id="A0AA95IAS3"/>
<gene>
    <name evidence="2" type="ORF">QNH46_10565</name>
</gene>
<organism evidence="2 3">
    <name type="scientific">Paenibacillus woosongensis</name>
    <dbReference type="NCBI Taxonomy" id="307580"/>
    <lineage>
        <taxon>Bacteria</taxon>
        <taxon>Bacillati</taxon>
        <taxon>Bacillota</taxon>
        <taxon>Bacilli</taxon>
        <taxon>Bacillales</taxon>
        <taxon>Paenibacillaceae</taxon>
        <taxon>Paenibacillus</taxon>
    </lineage>
</organism>
<dbReference type="RefSeq" id="WP_283928059.1">
    <property type="nucleotide sequence ID" value="NZ_CP126084.1"/>
</dbReference>
<evidence type="ECO:0000313" key="2">
    <source>
        <dbReference type="EMBL" id="WHX51043.1"/>
    </source>
</evidence>
<protein>
    <submittedName>
        <fullName evidence="2">Uncharacterized protein</fullName>
    </submittedName>
</protein>